<proteinExistence type="predicted"/>
<feature type="domain" description="SWIM-type" evidence="2">
    <location>
        <begin position="61"/>
        <end position="95"/>
    </location>
</feature>
<dbReference type="GO" id="GO:0008270">
    <property type="term" value="F:zinc ion binding"/>
    <property type="evidence" value="ECO:0007669"/>
    <property type="project" value="UniProtKB-KW"/>
</dbReference>
<keyword evidence="1" id="KW-0479">Metal-binding</keyword>
<dbReference type="EMBL" id="CP009509">
    <property type="protein sequence ID" value="AKB41925.1"/>
    <property type="molecule type" value="Genomic_DNA"/>
</dbReference>
<evidence type="ECO:0000256" key="1">
    <source>
        <dbReference type="PROSITE-ProRule" id="PRU00325"/>
    </source>
</evidence>
<dbReference type="GeneID" id="24852731"/>
<evidence type="ECO:0000313" key="3">
    <source>
        <dbReference type="EMBL" id="AKB41925.1"/>
    </source>
</evidence>
<organism evidence="3 4">
    <name type="scientific">Methanosarcina mazei WWM610</name>
    <dbReference type="NCBI Taxonomy" id="1434117"/>
    <lineage>
        <taxon>Archaea</taxon>
        <taxon>Methanobacteriati</taxon>
        <taxon>Methanobacteriota</taxon>
        <taxon>Stenosarchaea group</taxon>
        <taxon>Methanomicrobia</taxon>
        <taxon>Methanosarcinales</taxon>
        <taxon>Methanosarcinaceae</taxon>
        <taxon>Methanosarcina</taxon>
    </lineage>
</organism>
<keyword evidence="1" id="KW-0862">Zinc</keyword>
<dbReference type="PROSITE" id="PS50966">
    <property type="entry name" value="ZF_SWIM"/>
    <property type="match status" value="1"/>
</dbReference>
<name>A0A0E3Q0M3_METMZ</name>
<dbReference type="InterPro" id="IPR007527">
    <property type="entry name" value="Znf_SWIM"/>
</dbReference>
<dbReference type="HOGENOM" id="CLU_027271_1_0_2"/>
<accession>A0A0E3Q0M3</accession>
<dbReference type="AlphaFoldDB" id="A0A0E3Q0M3"/>
<reference evidence="3 4" key="1">
    <citation type="submission" date="2014-07" db="EMBL/GenBank/DDBJ databases">
        <title>Methanogenic archaea and the global carbon cycle.</title>
        <authorList>
            <person name="Henriksen J.R."/>
            <person name="Luke J."/>
            <person name="Reinhart S."/>
            <person name="Benedict M.N."/>
            <person name="Youngblut N.D."/>
            <person name="Metcalf M.E."/>
            <person name="Whitaker R.J."/>
            <person name="Metcalf W.W."/>
        </authorList>
    </citation>
    <scope>NUCLEOTIDE SEQUENCE [LARGE SCALE GENOMIC DNA]</scope>
    <source>
        <strain evidence="3 4">WWM610</strain>
    </source>
</reference>
<dbReference type="PATRIC" id="fig|1434117.4.peg.3718"/>
<protein>
    <recommendedName>
        <fullName evidence="2">SWIM-type domain-containing protein</fullName>
    </recommendedName>
</protein>
<evidence type="ECO:0000259" key="2">
    <source>
        <dbReference type="PROSITE" id="PS50966"/>
    </source>
</evidence>
<dbReference type="RefSeq" id="WP_048038381.1">
    <property type="nucleotide sequence ID" value="NZ_CP009509.1"/>
</dbReference>
<sequence length="640" mass="73490">MPPENKNSDPFEELKWSDLQDWAGGKATAKGIKYQEEERVKEIKRTPEGSLVALVEGTSDYFTEIFLKDGKLSSVCTCPVGHDCKHGVAAVLEYLELAEQGEEVLIASEEDPFVARARQEYTGDEISALGEEESSARALREYLQRLTRTELIEILVTFAEKDTGLGKYLKERQTLSAENVEEIVGEVYSELDELLEEAGDFEYADYEMDVPDFLDVQVGLESLLDSGHPDELLDIGKELMDRYEKIADYDEKGEIGTKISFCMDVVFKALTRSSIPAHEKMLYMLEIELRDNYNILNEHGFWEKDFTPEEWRRFSESLKIKLKEAEKTENPLYDSLWQRDYAVDRLVYALEKSGLFEEVIPLCEKEAKKTGNYIRLVRVLLDSGKREKAEEWIYRGIKETREHETETAHQLLQILLEIKEGEGDWLFVSALETEEFFRHPDISSYSSMQEGAKKAGKWEEVREAAIRYLKNGKLPASKGKNKEKASILPGVLPKTGLLEKELLKKIKTPVFDLLIKIAIQEEDPQEVIHWYEELKKSGEESQGYWHSISESEIANSVKEKYPEVALEIWKSLAEKLISEAKVGSYEEASAYIRKIKETFEASGKKEEWENYLSEIKEANSRKKKLLGILDTLGEDRIIKV</sequence>
<dbReference type="Proteomes" id="UP000033058">
    <property type="component" value="Chromosome"/>
</dbReference>
<evidence type="ECO:0000313" key="4">
    <source>
        <dbReference type="Proteomes" id="UP000033058"/>
    </source>
</evidence>
<keyword evidence="1" id="KW-0863">Zinc-finger</keyword>
<dbReference type="PROSITE" id="PS50890">
    <property type="entry name" value="PUA"/>
    <property type="match status" value="1"/>
</dbReference>
<gene>
    <name evidence="3" type="ORF">MSMAW_2934</name>
</gene>